<gene>
    <name evidence="3" type="ORF">ACFQU8_08230</name>
</gene>
<feature type="transmembrane region" description="Helical" evidence="1">
    <location>
        <begin position="86"/>
        <end position="112"/>
    </location>
</feature>
<dbReference type="GO" id="GO:0016740">
    <property type="term" value="F:transferase activity"/>
    <property type="evidence" value="ECO:0007669"/>
    <property type="project" value="UniProtKB-KW"/>
</dbReference>
<reference evidence="4" key="1">
    <citation type="journal article" date="2019" name="Int. J. Syst. Evol. Microbiol.">
        <title>The Global Catalogue of Microorganisms (GCM) 10K type strain sequencing project: providing services to taxonomists for standard genome sequencing and annotation.</title>
        <authorList>
            <consortium name="The Broad Institute Genomics Platform"/>
            <consortium name="The Broad Institute Genome Sequencing Center for Infectious Disease"/>
            <person name="Wu L."/>
            <person name="Ma J."/>
        </authorList>
    </citation>
    <scope>NUCLEOTIDE SEQUENCE [LARGE SCALE GENOMIC DNA]</scope>
    <source>
        <strain evidence="4">JCM 30234</strain>
    </source>
</reference>
<organism evidence="3 4">
    <name type="scientific">Lentibacillus kimchii</name>
    <dbReference type="NCBI Taxonomy" id="1542911"/>
    <lineage>
        <taxon>Bacteria</taxon>
        <taxon>Bacillati</taxon>
        <taxon>Bacillota</taxon>
        <taxon>Bacilli</taxon>
        <taxon>Bacillales</taxon>
        <taxon>Bacillaceae</taxon>
        <taxon>Lentibacillus</taxon>
    </lineage>
</organism>
<keyword evidence="4" id="KW-1185">Reference proteome</keyword>
<evidence type="ECO:0000259" key="2">
    <source>
        <dbReference type="Pfam" id="PF04230"/>
    </source>
</evidence>
<proteinExistence type="predicted"/>
<evidence type="ECO:0000313" key="3">
    <source>
        <dbReference type="EMBL" id="MFC7747223.1"/>
    </source>
</evidence>
<name>A0ABW2UYX8_9BACI</name>
<accession>A0ABW2UYX8</accession>
<keyword evidence="1" id="KW-0812">Transmembrane</keyword>
<feature type="domain" description="Polysaccharide pyruvyl transferase" evidence="2">
    <location>
        <begin position="15"/>
        <end position="311"/>
    </location>
</feature>
<sequence length="391" mass="43708">MRIGITGNYGNQNQGDEAILEGIIIQLEQTYPVEREDICVFTKTPEETRHKLGVMTHPLYERTKTAPGSLMATIRQTMPVIRGLDMLIIGGGGILMDLYINSTVIFAMYGWLARRAHVPAVIYGAGAGPINTRAGKWLVKSLAGHADLVTVRDAPSKNLLASIGVKQPVQVIADPAFYVPAPAQEYPADSRLAIGVTALPYFHSSYWPEEDTQKYNHYIEGMAANLDHLLAEQDQAVITFFATKYPQDLGAVRDIQALMQYQDRTETQEDFLTHRELLALIEKQDLIIGTRLHSLILALAAAKPVMAVAYHQKVHAMMDRIDCAEASIHIENVHINQHFFADGCSRMAADWETTRTRFRERSEAMKYQEPRGMTLIQENITGASRMRKQGS</sequence>
<dbReference type="PANTHER" id="PTHR36836">
    <property type="entry name" value="COLANIC ACID BIOSYNTHESIS PROTEIN WCAK"/>
    <property type="match status" value="1"/>
</dbReference>
<protein>
    <submittedName>
        <fullName evidence="3">Polysaccharide pyruvyl transferase family protein</fullName>
    </submittedName>
</protein>
<evidence type="ECO:0000313" key="4">
    <source>
        <dbReference type="Proteomes" id="UP001596620"/>
    </source>
</evidence>
<comment type="caution">
    <text evidence="3">The sequence shown here is derived from an EMBL/GenBank/DDBJ whole genome shotgun (WGS) entry which is preliminary data.</text>
</comment>
<keyword evidence="1" id="KW-1133">Transmembrane helix</keyword>
<dbReference type="RefSeq" id="WP_382358743.1">
    <property type="nucleotide sequence ID" value="NZ_JBHTGR010000017.1"/>
</dbReference>
<dbReference type="PANTHER" id="PTHR36836:SF1">
    <property type="entry name" value="COLANIC ACID BIOSYNTHESIS PROTEIN WCAK"/>
    <property type="match status" value="1"/>
</dbReference>
<keyword evidence="1" id="KW-0472">Membrane</keyword>
<dbReference type="InterPro" id="IPR007345">
    <property type="entry name" value="Polysacch_pyruvyl_Trfase"/>
</dbReference>
<dbReference type="Proteomes" id="UP001596620">
    <property type="component" value="Unassembled WGS sequence"/>
</dbReference>
<dbReference type="Pfam" id="PF04230">
    <property type="entry name" value="PS_pyruv_trans"/>
    <property type="match status" value="1"/>
</dbReference>
<dbReference type="EMBL" id="JBHTGR010000017">
    <property type="protein sequence ID" value="MFC7747223.1"/>
    <property type="molecule type" value="Genomic_DNA"/>
</dbReference>
<evidence type="ECO:0000256" key="1">
    <source>
        <dbReference type="SAM" id="Phobius"/>
    </source>
</evidence>
<keyword evidence="3" id="KW-0808">Transferase</keyword>